<dbReference type="GO" id="GO:0031011">
    <property type="term" value="C:Ino80 complex"/>
    <property type="evidence" value="ECO:0007669"/>
    <property type="project" value="TreeGrafter"/>
</dbReference>
<feature type="coiled-coil region" evidence="3">
    <location>
        <begin position="36"/>
        <end position="70"/>
    </location>
</feature>
<accession>A0A0L8GHB3</accession>
<dbReference type="SUPFAM" id="SSF47095">
    <property type="entry name" value="HMG-box"/>
    <property type="match status" value="1"/>
</dbReference>
<keyword evidence="3" id="KW-0175">Coiled coil</keyword>
<dbReference type="EMBL" id="KQ421836">
    <property type="protein sequence ID" value="KOF76249.1"/>
    <property type="molecule type" value="Genomic_DNA"/>
</dbReference>
<gene>
    <name evidence="6" type="ORF">OCBIM_22033573mg</name>
</gene>
<dbReference type="Gene3D" id="1.10.30.10">
    <property type="entry name" value="High mobility group box domain"/>
    <property type="match status" value="1"/>
</dbReference>
<feature type="compositionally biased region" description="Polar residues" evidence="4">
    <location>
        <begin position="218"/>
        <end position="227"/>
    </location>
</feature>
<keyword evidence="2" id="KW-0539">Nucleus</keyword>
<organism evidence="6">
    <name type="scientific">Octopus bimaculoides</name>
    <name type="common">California two-spotted octopus</name>
    <dbReference type="NCBI Taxonomy" id="37653"/>
    <lineage>
        <taxon>Eukaryota</taxon>
        <taxon>Metazoa</taxon>
        <taxon>Spiralia</taxon>
        <taxon>Lophotrochozoa</taxon>
        <taxon>Mollusca</taxon>
        <taxon>Cephalopoda</taxon>
        <taxon>Coleoidea</taxon>
        <taxon>Octopodiformes</taxon>
        <taxon>Octopoda</taxon>
        <taxon>Incirrata</taxon>
        <taxon>Octopodidae</taxon>
        <taxon>Octopus</taxon>
    </lineage>
</organism>
<dbReference type="OrthoDB" id="10070927at2759"/>
<dbReference type="Pfam" id="PF24245">
    <property type="entry name" value="INO80F"/>
    <property type="match status" value="1"/>
</dbReference>
<dbReference type="InterPro" id="IPR056513">
    <property type="entry name" value="INO80F"/>
</dbReference>
<dbReference type="GO" id="GO:0097190">
    <property type="term" value="P:apoptotic signaling pathway"/>
    <property type="evidence" value="ECO:0007669"/>
    <property type="project" value="TreeGrafter"/>
</dbReference>
<comment type="subcellular location">
    <subcellularLocation>
        <location evidence="1">Nucleus</location>
    </subcellularLocation>
</comment>
<proteinExistence type="predicted"/>
<evidence type="ECO:0000256" key="1">
    <source>
        <dbReference type="ARBA" id="ARBA00004123"/>
    </source>
</evidence>
<evidence type="ECO:0000256" key="4">
    <source>
        <dbReference type="SAM" id="MobiDB-lite"/>
    </source>
</evidence>
<dbReference type="KEGG" id="obi:106876901"/>
<dbReference type="PANTHER" id="PTHR35084:SF1">
    <property type="entry name" value="TCF3 FUSION PARTNER"/>
    <property type="match status" value="1"/>
</dbReference>
<feature type="region of interest" description="Disordered" evidence="4">
    <location>
        <begin position="217"/>
        <end position="236"/>
    </location>
</feature>
<dbReference type="GO" id="GO:0003677">
    <property type="term" value="F:DNA binding"/>
    <property type="evidence" value="ECO:0007669"/>
    <property type="project" value="TreeGrafter"/>
</dbReference>
<reference evidence="6" key="1">
    <citation type="submission" date="2015-07" db="EMBL/GenBank/DDBJ databases">
        <title>MeaNS - Measles Nucleotide Surveillance Program.</title>
        <authorList>
            <person name="Tran T."/>
            <person name="Druce J."/>
        </authorList>
    </citation>
    <scope>NUCLEOTIDE SEQUENCE</scope>
    <source>
        <strain evidence="6">UCB-OBI-ISO-001</strain>
        <tissue evidence="6">Gonad</tissue>
    </source>
</reference>
<evidence type="ECO:0000256" key="2">
    <source>
        <dbReference type="ARBA" id="ARBA00023242"/>
    </source>
</evidence>
<evidence type="ECO:0000313" key="6">
    <source>
        <dbReference type="EMBL" id="KOF76249.1"/>
    </source>
</evidence>
<sequence>MAESLEAKIEKYSQENVFLHKYCILKKKCDTLQQSNERIVNRIQHVKKLIKRFKKERRFLSNKLDEHGDNYREASVPVMWEEDQIYLNANQTKVKSPPESCEEEPPSRVAKGSLGFSSLLETTGKGPLPSALAKVRKMKADKKDGVADSSKKHPSKNAFLTFYEHHKNIVQDEYFQRTGEEIPHHVLIAKVTDNWHNLTPEKKQVYYDMYERVKEPIPNSNKYSSQETNEELVRKQSEEAAVAAANLLADDSDINVKQEMET</sequence>
<dbReference type="AlphaFoldDB" id="A0A0L8GHB3"/>
<dbReference type="PANTHER" id="PTHR35084">
    <property type="entry name" value="TCF3 FUSION PARTNER"/>
    <property type="match status" value="1"/>
</dbReference>
<evidence type="ECO:0000256" key="3">
    <source>
        <dbReference type="SAM" id="Coils"/>
    </source>
</evidence>
<dbReference type="GO" id="GO:0043065">
    <property type="term" value="P:positive regulation of apoptotic process"/>
    <property type="evidence" value="ECO:0007669"/>
    <property type="project" value="TreeGrafter"/>
</dbReference>
<protein>
    <recommendedName>
        <fullName evidence="5">INO80 complex subunit F domain-containing protein</fullName>
    </recommendedName>
</protein>
<dbReference type="STRING" id="37653.A0A0L8GHB3"/>
<dbReference type="InterPro" id="IPR033555">
    <property type="entry name" value="TFPT"/>
</dbReference>
<dbReference type="InterPro" id="IPR036910">
    <property type="entry name" value="HMG_box_dom_sf"/>
</dbReference>
<name>A0A0L8GHB3_OCTBM</name>
<evidence type="ECO:0000259" key="5">
    <source>
        <dbReference type="Pfam" id="PF24245"/>
    </source>
</evidence>
<feature type="domain" description="INO80 complex subunit F" evidence="5">
    <location>
        <begin position="21"/>
        <end position="64"/>
    </location>
</feature>
<dbReference type="OMA" id="RWREAPM"/>